<proteinExistence type="predicted"/>
<accession>A0AAN9IUG0</accession>
<gene>
    <name evidence="4" type="ORF">RJT34_21634</name>
</gene>
<dbReference type="PANTHER" id="PTHR31951">
    <property type="entry name" value="BIFUNCTIONAL INHIBITOR/LIPID-TRANSFER PROTEIN/SEED STORAGE 2S ALBUMIN SUPERFAMILY PROTEIN-RELATED"/>
    <property type="match status" value="1"/>
</dbReference>
<feature type="transmembrane region" description="Helical" evidence="2">
    <location>
        <begin position="6"/>
        <end position="25"/>
    </location>
</feature>
<evidence type="ECO:0000256" key="2">
    <source>
        <dbReference type="SAM" id="Phobius"/>
    </source>
</evidence>
<feature type="domain" description="Prolamin-like" evidence="3">
    <location>
        <begin position="56"/>
        <end position="128"/>
    </location>
</feature>
<keyword evidence="2" id="KW-0472">Membrane</keyword>
<sequence>MASLNGLYVVMAFMISFNLLINTSLSYDKIKSSQGPSTDINHAPRPLSAYEKYLSDCSQKLKPHCGQQIFFSVFIGNQTVSNDCCLSLVNDMGKSCHVDLTRYAVQLPLFKKNQTQILNRCQKVWTECSYLLSPSSI</sequence>
<comment type="caution">
    <text evidence="4">The sequence shown here is derived from an EMBL/GenBank/DDBJ whole genome shotgun (WGS) entry which is preliminary data.</text>
</comment>
<dbReference type="Proteomes" id="UP001359559">
    <property type="component" value="Unassembled WGS sequence"/>
</dbReference>
<name>A0AAN9IUG0_CLITE</name>
<dbReference type="AlphaFoldDB" id="A0AAN9IUG0"/>
<keyword evidence="1" id="KW-0732">Signal</keyword>
<dbReference type="InterPro" id="IPR008502">
    <property type="entry name" value="Prolamin-like"/>
</dbReference>
<dbReference type="Pfam" id="PF05617">
    <property type="entry name" value="Prolamin_like"/>
    <property type="match status" value="1"/>
</dbReference>
<evidence type="ECO:0000256" key="1">
    <source>
        <dbReference type="ARBA" id="ARBA00022729"/>
    </source>
</evidence>
<keyword evidence="2" id="KW-0812">Transmembrane</keyword>
<dbReference type="EMBL" id="JAYKXN010000005">
    <property type="protein sequence ID" value="KAK7286560.1"/>
    <property type="molecule type" value="Genomic_DNA"/>
</dbReference>
<evidence type="ECO:0000313" key="4">
    <source>
        <dbReference type="EMBL" id="KAK7286560.1"/>
    </source>
</evidence>
<reference evidence="4 5" key="1">
    <citation type="submission" date="2024-01" db="EMBL/GenBank/DDBJ databases">
        <title>The genomes of 5 underutilized Papilionoideae crops provide insights into root nodulation and disease resistance.</title>
        <authorList>
            <person name="Yuan L."/>
        </authorList>
    </citation>
    <scope>NUCLEOTIDE SEQUENCE [LARGE SCALE GENOMIC DNA]</scope>
    <source>
        <strain evidence="4">LY-2023</strain>
        <tissue evidence="4">Leaf</tissue>
    </source>
</reference>
<dbReference type="PANTHER" id="PTHR31951:SF24">
    <property type="entry name" value="ECA1 GAMETOGENESIS RELATED FAMILY"/>
    <property type="match status" value="1"/>
</dbReference>
<evidence type="ECO:0000259" key="3">
    <source>
        <dbReference type="Pfam" id="PF05617"/>
    </source>
</evidence>
<evidence type="ECO:0000313" key="5">
    <source>
        <dbReference type="Proteomes" id="UP001359559"/>
    </source>
</evidence>
<keyword evidence="2" id="KW-1133">Transmembrane helix</keyword>
<keyword evidence="5" id="KW-1185">Reference proteome</keyword>
<organism evidence="4 5">
    <name type="scientific">Clitoria ternatea</name>
    <name type="common">Butterfly pea</name>
    <dbReference type="NCBI Taxonomy" id="43366"/>
    <lineage>
        <taxon>Eukaryota</taxon>
        <taxon>Viridiplantae</taxon>
        <taxon>Streptophyta</taxon>
        <taxon>Embryophyta</taxon>
        <taxon>Tracheophyta</taxon>
        <taxon>Spermatophyta</taxon>
        <taxon>Magnoliopsida</taxon>
        <taxon>eudicotyledons</taxon>
        <taxon>Gunneridae</taxon>
        <taxon>Pentapetalae</taxon>
        <taxon>rosids</taxon>
        <taxon>fabids</taxon>
        <taxon>Fabales</taxon>
        <taxon>Fabaceae</taxon>
        <taxon>Papilionoideae</taxon>
        <taxon>50 kb inversion clade</taxon>
        <taxon>NPAAA clade</taxon>
        <taxon>indigoferoid/millettioid clade</taxon>
        <taxon>Phaseoleae</taxon>
        <taxon>Clitoria</taxon>
    </lineage>
</organism>
<protein>
    <recommendedName>
        <fullName evidence="3">Prolamin-like domain-containing protein</fullName>
    </recommendedName>
</protein>